<dbReference type="AlphaFoldDB" id="A0A395M2G5"/>
<organism evidence="1 2">
    <name type="scientific">Candidatus Thermochlorobacter aerophilus</name>
    <dbReference type="NCBI Taxonomy" id="1868324"/>
    <lineage>
        <taxon>Bacteria</taxon>
        <taxon>Pseudomonadati</taxon>
        <taxon>Chlorobiota</taxon>
        <taxon>Chlorobiia</taxon>
        <taxon>Chlorobiales</taxon>
        <taxon>Candidatus Thermochlorobacteriaceae</taxon>
        <taxon>Candidatus Thermochlorobacter</taxon>
    </lineage>
</organism>
<proteinExistence type="predicted"/>
<protein>
    <recommendedName>
        <fullName evidence="3">MarR family transcriptional regulator</fullName>
    </recommendedName>
</protein>
<gene>
    <name evidence="1" type="ORF">D0433_05295</name>
</gene>
<evidence type="ECO:0000313" key="2">
    <source>
        <dbReference type="Proteomes" id="UP000266389"/>
    </source>
</evidence>
<evidence type="ECO:0000313" key="1">
    <source>
        <dbReference type="EMBL" id="RFM24408.1"/>
    </source>
</evidence>
<reference evidence="1 2" key="1">
    <citation type="journal article" date="2011" name="ISME J.">
        <title>Community ecology of hot spring cyanobacterial mats: predominant populations and their functional potential.</title>
        <authorList>
            <person name="Klatt C.G."/>
            <person name="Wood J.M."/>
            <person name="Rusch D.B."/>
            <person name="Bateson M.M."/>
            <person name="Hamamura N."/>
            <person name="Heidelberg J.F."/>
            <person name="Grossman A.R."/>
            <person name="Bhaya D."/>
            <person name="Cohan F.M."/>
            <person name="Kuhl M."/>
            <person name="Bryant D.A."/>
            <person name="Ward D.M."/>
        </authorList>
    </citation>
    <scope>NUCLEOTIDE SEQUENCE [LARGE SCALE GENOMIC DNA]</scope>
    <source>
        <strain evidence="1">OS</strain>
    </source>
</reference>
<evidence type="ECO:0008006" key="3">
    <source>
        <dbReference type="Google" id="ProtNLM"/>
    </source>
</evidence>
<accession>A0A395M2G5</accession>
<comment type="caution">
    <text evidence="1">The sequence shown here is derived from an EMBL/GenBank/DDBJ whole genome shotgun (WGS) entry which is preliminary data.</text>
</comment>
<dbReference type="EMBL" id="PHFL01000039">
    <property type="protein sequence ID" value="RFM24408.1"/>
    <property type="molecule type" value="Genomic_DNA"/>
</dbReference>
<dbReference type="Proteomes" id="UP000266389">
    <property type="component" value="Unassembled WGS sequence"/>
</dbReference>
<sequence length="106" mass="12529">MRRKDKKIRHTFMPAEFQRAPLLPEEDAILDALHFLLSFEELQAETGLEKNQLQVCLRRLIESGDVQVWAWVPDKNDYQAIEEVPEQLEQYHFLATKEGLFRHHSA</sequence>
<name>A0A395M2G5_9BACT</name>